<sequence>MIQHLKNKLGLAKGVCVDELPNILWAYRTTPRTSTEESLFTLSYGMEAMAPTEIGELSWRAKHYNLTFNAQGLRMNLDFIDEVREIAAARAAMYKARMSKTHNSKVRPRNF</sequence>
<protein>
    <submittedName>
        <fullName evidence="1">Uncharacterized protein</fullName>
    </submittedName>
</protein>
<dbReference type="PANTHER" id="PTHR48475">
    <property type="entry name" value="RIBONUCLEASE H"/>
    <property type="match status" value="1"/>
</dbReference>
<accession>A0AAE2BHK4</accession>
<comment type="caution">
    <text evidence="1">The sequence shown here is derived from an EMBL/GenBank/DDBJ whole genome shotgun (WGS) entry which is preliminary data.</text>
</comment>
<proteinExistence type="predicted"/>
<evidence type="ECO:0000313" key="1">
    <source>
        <dbReference type="EMBL" id="KAK4385595.1"/>
    </source>
</evidence>
<dbReference type="EMBL" id="JACGWL010000016">
    <property type="protein sequence ID" value="KAK4385595.1"/>
    <property type="molecule type" value="Genomic_DNA"/>
</dbReference>
<evidence type="ECO:0000313" key="2">
    <source>
        <dbReference type="Proteomes" id="UP001289374"/>
    </source>
</evidence>
<name>A0AAE2BHK4_9LAMI</name>
<reference evidence="1" key="1">
    <citation type="submission" date="2020-06" db="EMBL/GenBank/DDBJ databases">
        <authorList>
            <person name="Li T."/>
            <person name="Hu X."/>
            <person name="Zhang T."/>
            <person name="Song X."/>
            <person name="Zhang H."/>
            <person name="Dai N."/>
            <person name="Sheng W."/>
            <person name="Hou X."/>
            <person name="Wei L."/>
        </authorList>
    </citation>
    <scope>NUCLEOTIDE SEQUENCE</scope>
    <source>
        <strain evidence="1">K16</strain>
        <tissue evidence="1">Leaf</tissue>
    </source>
</reference>
<dbReference type="PANTHER" id="PTHR48475:SF2">
    <property type="entry name" value="RIBONUCLEASE H"/>
    <property type="match status" value="1"/>
</dbReference>
<dbReference type="Proteomes" id="UP001289374">
    <property type="component" value="Unassembled WGS sequence"/>
</dbReference>
<gene>
    <name evidence="1" type="ORF">Sango_2683500</name>
</gene>
<dbReference type="Gene3D" id="3.30.420.10">
    <property type="entry name" value="Ribonuclease H-like superfamily/Ribonuclease H"/>
    <property type="match status" value="1"/>
</dbReference>
<dbReference type="GO" id="GO:0003676">
    <property type="term" value="F:nucleic acid binding"/>
    <property type="evidence" value="ECO:0007669"/>
    <property type="project" value="InterPro"/>
</dbReference>
<keyword evidence="2" id="KW-1185">Reference proteome</keyword>
<dbReference type="InterPro" id="IPR036397">
    <property type="entry name" value="RNaseH_sf"/>
</dbReference>
<organism evidence="1 2">
    <name type="scientific">Sesamum angolense</name>
    <dbReference type="NCBI Taxonomy" id="2727404"/>
    <lineage>
        <taxon>Eukaryota</taxon>
        <taxon>Viridiplantae</taxon>
        <taxon>Streptophyta</taxon>
        <taxon>Embryophyta</taxon>
        <taxon>Tracheophyta</taxon>
        <taxon>Spermatophyta</taxon>
        <taxon>Magnoliopsida</taxon>
        <taxon>eudicotyledons</taxon>
        <taxon>Gunneridae</taxon>
        <taxon>Pentapetalae</taxon>
        <taxon>asterids</taxon>
        <taxon>lamiids</taxon>
        <taxon>Lamiales</taxon>
        <taxon>Pedaliaceae</taxon>
        <taxon>Sesamum</taxon>
    </lineage>
</organism>
<dbReference type="AlphaFoldDB" id="A0AAE2BHK4"/>
<reference evidence="1" key="2">
    <citation type="journal article" date="2024" name="Plant">
        <title>Genomic evolution and insights into agronomic trait innovations of Sesamum species.</title>
        <authorList>
            <person name="Miao H."/>
            <person name="Wang L."/>
            <person name="Qu L."/>
            <person name="Liu H."/>
            <person name="Sun Y."/>
            <person name="Le M."/>
            <person name="Wang Q."/>
            <person name="Wei S."/>
            <person name="Zheng Y."/>
            <person name="Lin W."/>
            <person name="Duan Y."/>
            <person name="Cao H."/>
            <person name="Xiong S."/>
            <person name="Wang X."/>
            <person name="Wei L."/>
            <person name="Li C."/>
            <person name="Ma Q."/>
            <person name="Ju M."/>
            <person name="Zhao R."/>
            <person name="Li G."/>
            <person name="Mu C."/>
            <person name="Tian Q."/>
            <person name="Mei H."/>
            <person name="Zhang T."/>
            <person name="Gao T."/>
            <person name="Zhang H."/>
        </authorList>
    </citation>
    <scope>NUCLEOTIDE SEQUENCE</scope>
    <source>
        <strain evidence="1">K16</strain>
    </source>
</reference>